<dbReference type="EMBL" id="AYSV01000020">
    <property type="protein sequence ID" value="ETD72781.1"/>
    <property type="molecule type" value="Genomic_DNA"/>
</dbReference>
<dbReference type="Proteomes" id="UP000018766">
    <property type="component" value="Unassembled WGS sequence"/>
</dbReference>
<comment type="caution">
    <text evidence="2">The sequence shown here is derived from an EMBL/GenBank/DDBJ whole genome shotgun (WGS) entry which is preliminary data.</text>
</comment>
<dbReference type="InterPro" id="IPR027417">
    <property type="entry name" value="P-loop_NTPase"/>
</dbReference>
<evidence type="ECO:0000259" key="1">
    <source>
        <dbReference type="Pfam" id="PF06048"/>
    </source>
</evidence>
<gene>
    <name evidence="2" type="ORF">V757_02250</name>
</gene>
<accession>V8G9J5</accession>
<dbReference type="Pfam" id="PF06048">
    <property type="entry name" value="DUF927"/>
    <property type="match status" value="1"/>
</dbReference>
<protein>
    <recommendedName>
        <fullName evidence="1">DUF927 domain-containing protein</fullName>
    </recommendedName>
</protein>
<feature type="domain" description="DUF927" evidence="1">
    <location>
        <begin position="407"/>
        <end position="694"/>
    </location>
</feature>
<dbReference type="SUPFAM" id="SSF52540">
    <property type="entry name" value="P-loop containing nucleoside triphosphate hydrolases"/>
    <property type="match status" value="1"/>
</dbReference>
<reference evidence="2 3" key="1">
    <citation type="submission" date="2013-11" db="EMBL/GenBank/DDBJ databases">
        <title>Genomic analysis of Pelistega sp. HM-7.</title>
        <authorList>
            <person name="Kumbhare S.V."/>
            <person name="Shetty S.A."/>
            <person name="Sharma O."/>
            <person name="Dhotre D.P."/>
        </authorList>
    </citation>
    <scope>NUCLEOTIDE SEQUENCE [LARGE SCALE GENOMIC DNA]</scope>
    <source>
        <strain evidence="2 3">HM-7</strain>
    </source>
</reference>
<dbReference type="RefSeq" id="WP_023949461.1">
    <property type="nucleotide sequence ID" value="NZ_AYSV01000020.1"/>
</dbReference>
<keyword evidence="3" id="KW-1185">Reference proteome</keyword>
<evidence type="ECO:0000313" key="3">
    <source>
        <dbReference type="Proteomes" id="UP000018766"/>
    </source>
</evidence>
<sequence length="993" mass="111659">MTLLEFFNLVLPSEGIYCLATRSSTNGKWYNESFRSVAKLAEACARIAHTKDVWYGTATYKHEKQYDAKHDTNRFHRTMANVDKLKALRLDIDVGKPDTYANAKEAVMALYKFVEATALPLPYVVSSGYGLHVYWALTQAITLEEWLPMANKLRALCIGKELLVDSTTTIDATRVLRPVGAFNFKRDTKRPVRCVAEGVITSAQAIDAILTKAAEPYTEYLKLSRNLGKYDARFAIPDANIDPVLLKMLQTSDEIIEDAKRFAEPIIKGCQQVREAGRQSEPTWHRMISLMKYCENYEEFIHQLSAIDERYDSGVTQDKIDSTQMMPVTCSEFNSLRPDVCQSCQHWQVISTPLQLGIKTIDIPVKVEYTPPPPPIELPKETMFDVPNMVPSETRYISLEGWKHNSFEVRESGIFKKVPNRDGDEKLVKVCKHVLTPLQERYDANRDLTSLWVIGEDKTDTSMLVEVPNRLYHESSQLVAFFAAKGVQWEDKTGSKSFSEYIRAVTSDARDKGLLMNIPAYNRLGWGDNYEFVLGDKVIMPDGTILDYPNMPLGGLEKEVRAVGDLQAWVSAANTLYADPKDARAALIFLHAFSSPLMHFFRDAEATLTFVVGESGVGKSTIAKVMHSVWMAPPNFAKGAGDKNSSTGATMNSLFRSASVLHNLPFYIDEATLWDTGDVKSYVFDITSGREKSRLTDSIRQRDAGEWHTQAIATANESLCDKLMVVENGDATAQLYRVIEFNLQGVSTGPVHERAIHTMLANYGVAGVQYARFLVKNAASGRLQQVLDANVQKYVEEFSFTQPERYWRAWAVSILTGMELSRAAGLHNIPAQTIVEEVKTVIQEQRQRLKDFEESKTTWFAHMYNSIRENTLIVADMPDIHANGRTIKGAVYTPTREILARVNTSTGIIEVSKKAINNWCGRHGVNKAAFYKEVMKHTSPEDEIQFVRDVNVIFGYGVAGMDSTTARIPCLRVQMKPEDLEETIAIPTTTDTE</sequence>
<name>V8G9J5_9BURK</name>
<organism evidence="2 3">
    <name type="scientific">Pelistega indica</name>
    <dbReference type="NCBI Taxonomy" id="1414851"/>
    <lineage>
        <taxon>Bacteria</taxon>
        <taxon>Pseudomonadati</taxon>
        <taxon>Pseudomonadota</taxon>
        <taxon>Betaproteobacteria</taxon>
        <taxon>Burkholderiales</taxon>
        <taxon>Alcaligenaceae</taxon>
        <taxon>Pelistega</taxon>
    </lineage>
</organism>
<proteinExistence type="predicted"/>
<dbReference type="AlphaFoldDB" id="V8G9J5"/>
<dbReference type="InterPro" id="IPR009270">
    <property type="entry name" value="DUF927"/>
</dbReference>
<evidence type="ECO:0000313" key="2">
    <source>
        <dbReference type="EMBL" id="ETD72781.1"/>
    </source>
</evidence>
<dbReference type="OrthoDB" id="5618772at2"/>